<feature type="domain" description="HTH lysR-type" evidence="5">
    <location>
        <begin position="8"/>
        <end position="65"/>
    </location>
</feature>
<dbReference type="InterPro" id="IPR036388">
    <property type="entry name" value="WH-like_DNA-bd_sf"/>
</dbReference>
<dbReference type="SUPFAM" id="SSF46785">
    <property type="entry name" value="Winged helix' DNA-binding domain"/>
    <property type="match status" value="1"/>
</dbReference>
<evidence type="ECO:0000313" key="6">
    <source>
        <dbReference type="EMBL" id="CAB3737551.1"/>
    </source>
</evidence>
<evidence type="ECO:0000256" key="4">
    <source>
        <dbReference type="ARBA" id="ARBA00023163"/>
    </source>
</evidence>
<dbReference type="Gene3D" id="1.10.10.10">
    <property type="entry name" value="Winged helix-like DNA-binding domain superfamily/Winged helix DNA-binding domain"/>
    <property type="match status" value="1"/>
</dbReference>
<keyword evidence="2" id="KW-0805">Transcription regulation</keyword>
<keyword evidence="3" id="KW-0238">DNA-binding</keyword>
<dbReference type="Proteomes" id="UP000494111">
    <property type="component" value="Unassembled WGS sequence"/>
</dbReference>
<dbReference type="FunFam" id="1.10.10.10:FF:000001">
    <property type="entry name" value="LysR family transcriptional regulator"/>
    <property type="match status" value="1"/>
</dbReference>
<dbReference type="PROSITE" id="PS50931">
    <property type="entry name" value="HTH_LYSR"/>
    <property type="match status" value="1"/>
</dbReference>
<reference evidence="6 7" key="1">
    <citation type="submission" date="2020-04" db="EMBL/GenBank/DDBJ databases">
        <authorList>
            <person name="De Canck E."/>
        </authorList>
    </citation>
    <scope>NUCLEOTIDE SEQUENCE [LARGE SCALE GENOMIC DNA]</scope>
    <source>
        <strain evidence="6 7">LMG 3458</strain>
    </source>
</reference>
<comment type="similarity">
    <text evidence="1">Belongs to the LysR transcriptional regulatory family.</text>
</comment>
<keyword evidence="4" id="KW-0804">Transcription</keyword>
<evidence type="ECO:0000256" key="2">
    <source>
        <dbReference type="ARBA" id="ARBA00023015"/>
    </source>
</evidence>
<dbReference type="InterPro" id="IPR000847">
    <property type="entry name" value="LysR_HTH_N"/>
</dbReference>
<dbReference type="InterPro" id="IPR036390">
    <property type="entry name" value="WH_DNA-bd_sf"/>
</dbReference>
<dbReference type="GO" id="GO:0003700">
    <property type="term" value="F:DNA-binding transcription factor activity"/>
    <property type="evidence" value="ECO:0007669"/>
    <property type="project" value="InterPro"/>
</dbReference>
<evidence type="ECO:0000256" key="1">
    <source>
        <dbReference type="ARBA" id="ARBA00009437"/>
    </source>
</evidence>
<dbReference type="GO" id="GO:0003677">
    <property type="term" value="F:DNA binding"/>
    <property type="evidence" value="ECO:0007669"/>
    <property type="project" value="UniProtKB-KW"/>
</dbReference>
<evidence type="ECO:0000256" key="3">
    <source>
        <dbReference type="ARBA" id="ARBA00023125"/>
    </source>
</evidence>
<dbReference type="Pfam" id="PF03466">
    <property type="entry name" value="LysR_substrate"/>
    <property type="match status" value="1"/>
</dbReference>
<dbReference type="InterPro" id="IPR005119">
    <property type="entry name" value="LysR_subst-bd"/>
</dbReference>
<organism evidence="6 7">
    <name type="scientific">Achromobacter deleyi</name>
    <dbReference type="NCBI Taxonomy" id="1353891"/>
    <lineage>
        <taxon>Bacteria</taxon>
        <taxon>Pseudomonadati</taxon>
        <taxon>Pseudomonadota</taxon>
        <taxon>Betaproteobacteria</taxon>
        <taxon>Burkholderiales</taxon>
        <taxon>Alcaligenaceae</taxon>
        <taxon>Achromobacter</taxon>
    </lineage>
</organism>
<accession>A0A6S7AP89</accession>
<dbReference type="Pfam" id="PF00126">
    <property type="entry name" value="HTH_1"/>
    <property type="match status" value="1"/>
</dbReference>
<dbReference type="PANTHER" id="PTHR30419">
    <property type="entry name" value="HTH-TYPE TRANSCRIPTIONAL REGULATOR YBHD"/>
    <property type="match status" value="1"/>
</dbReference>
<sequence length="330" mass="35568">MTPFKGKLRTRHLEIVLTVAELGNLSKAATQLHSTQSGLSRAIAEIEELVGARLFERTARGTSCTPLGEAMCRHARQLLTGFRKAEIDLAALSRGDEGSLTVGCFSMFAGWPVAQAATRFRQAYPRITLTLEIGTHERLIEDLDAGALDVLISRFSSTVNPQVYRSATLLEDAVVLVCGPNHPLAGRPDAGLAECVAYPWITALPGSRIRGELEMLLHQAGLPIPDMIGALSLEFGREMLLEGHYLWMLPGSVAAVREARGEVVVLAARPALRKSPLAAIWRRDRPSTRQARAFADTLAQAIAAQATTAQTTLAQAVMAQAPHPAPVNTD</sequence>
<dbReference type="Gene3D" id="3.40.190.290">
    <property type="match status" value="1"/>
</dbReference>
<dbReference type="SUPFAM" id="SSF53850">
    <property type="entry name" value="Periplasmic binding protein-like II"/>
    <property type="match status" value="1"/>
</dbReference>
<gene>
    <name evidence="6" type="primary">gbpR_11</name>
    <name evidence="6" type="ORF">LMG3458_05439</name>
</gene>
<dbReference type="PRINTS" id="PR00039">
    <property type="entry name" value="HTHLYSR"/>
</dbReference>
<evidence type="ECO:0000313" key="7">
    <source>
        <dbReference type="Proteomes" id="UP000494111"/>
    </source>
</evidence>
<dbReference type="AlphaFoldDB" id="A0A6S7AP89"/>
<dbReference type="RefSeq" id="WP_246289228.1">
    <property type="nucleotide sequence ID" value="NZ_CADIJO010000029.1"/>
</dbReference>
<dbReference type="EMBL" id="CADIJO010000029">
    <property type="protein sequence ID" value="CAB3737551.1"/>
    <property type="molecule type" value="Genomic_DNA"/>
</dbReference>
<protein>
    <submittedName>
        <fullName evidence="6">HTH-type transcriptional regulator GbpR</fullName>
    </submittedName>
</protein>
<dbReference type="GO" id="GO:0005829">
    <property type="term" value="C:cytosol"/>
    <property type="evidence" value="ECO:0007669"/>
    <property type="project" value="TreeGrafter"/>
</dbReference>
<dbReference type="InterPro" id="IPR050950">
    <property type="entry name" value="HTH-type_LysR_regulators"/>
</dbReference>
<dbReference type="PANTHER" id="PTHR30419:SF8">
    <property type="entry name" value="NITROGEN ASSIMILATION TRANSCRIPTIONAL ACTIVATOR-RELATED"/>
    <property type="match status" value="1"/>
</dbReference>
<proteinExistence type="inferred from homology"/>
<evidence type="ECO:0000259" key="5">
    <source>
        <dbReference type="PROSITE" id="PS50931"/>
    </source>
</evidence>
<name>A0A6S7AP89_9BURK</name>